<dbReference type="AlphaFoldDB" id="A0A0F8Y1L7"/>
<feature type="non-terminal residue" evidence="5">
    <location>
        <position position="178"/>
    </location>
</feature>
<feature type="domain" description="PPIase cyclophilin-type" evidence="4">
    <location>
        <begin position="39"/>
        <end position="178"/>
    </location>
</feature>
<keyword evidence="3" id="KW-0413">Isomerase</keyword>
<dbReference type="SUPFAM" id="SSF50891">
    <property type="entry name" value="Cyclophilin-like"/>
    <property type="match status" value="1"/>
</dbReference>
<dbReference type="InterPro" id="IPR044665">
    <property type="entry name" value="E_coli_cyclophilin_A-like"/>
</dbReference>
<name>A0A0F8Y1L7_9ZZZZ</name>
<dbReference type="InterPro" id="IPR002130">
    <property type="entry name" value="Cyclophilin-type_PPIase_dom"/>
</dbReference>
<dbReference type="PROSITE" id="PS50072">
    <property type="entry name" value="CSA_PPIASE_2"/>
    <property type="match status" value="1"/>
</dbReference>
<comment type="caution">
    <text evidence="5">The sequence shown here is derived from an EMBL/GenBank/DDBJ whole genome shotgun (WGS) entry which is preliminary data.</text>
</comment>
<proteinExistence type="predicted"/>
<protein>
    <recommendedName>
        <fullName evidence="1">peptidylprolyl isomerase</fullName>
        <ecNumber evidence="1">5.2.1.8</ecNumber>
    </recommendedName>
</protein>
<reference evidence="5" key="1">
    <citation type="journal article" date="2015" name="Nature">
        <title>Complex archaea that bridge the gap between prokaryotes and eukaryotes.</title>
        <authorList>
            <person name="Spang A."/>
            <person name="Saw J.H."/>
            <person name="Jorgensen S.L."/>
            <person name="Zaremba-Niedzwiedzka K."/>
            <person name="Martijn J."/>
            <person name="Lind A.E."/>
            <person name="van Eijk R."/>
            <person name="Schleper C."/>
            <person name="Guy L."/>
            <person name="Ettema T.J."/>
        </authorList>
    </citation>
    <scope>NUCLEOTIDE SEQUENCE</scope>
</reference>
<gene>
    <name evidence="5" type="ORF">LCGC14_2953960</name>
</gene>
<evidence type="ECO:0000259" key="4">
    <source>
        <dbReference type="PROSITE" id="PS50072"/>
    </source>
</evidence>
<dbReference type="EC" id="5.2.1.8" evidence="1"/>
<evidence type="ECO:0000256" key="1">
    <source>
        <dbReference type="ARBA" id="ARBA00013194"/>
    </source>
</evidence>
<dbReference type="GO" id="GO:0003755">
    <property type="term" value="F:peptidyl-prolyl cis-trans isomerase activity"/>
    <property type="evidence" value="ECO:0007669"/>
    <property type="project" value="UniProtKB-KW"/>
</dbReference>
<dbReference type="InterPro" id="IPR029000">
    <property type="entry name" value="Cyclophilin-like_dom_sf"/>
</dbReference>
<evidence type="ECO:0000313" key="5">
    <source>
        <dbReference type="EMBL" id="KKK67450.1"/>
    </source>
</evidence>
<evidence type="ECO:0000256" key="3">
    <source>
        <dbReference type="ARBA" id="ARBA00023235"/>
    </source>
</evidence>
<keyword evidence="2" id="KW-0697">Rotamase</keyword>
<dbReference type="PANTHER" id="PTHR43246">
    <property type="entry name" value="PEPTIDYL-PROLYL CIS-TRANS ISOMERASE CYP38, CHLOROPLASTIC"/>
    <property type="match status" value="1"/>
</dbReference>
<dbReference type="Gene3D" id="2.40.100.10">
    <property type="entry name" value="Cyclophilin-like"/>
    <property type="match status" value="1"/>
</dbReference>
<dbReference type="EMBL" id="LAZR01059607">
    <property type="protein sequence ID" value="KKK67450.1"/>
    <property type="molecule type" value="Genomic_DNA"/>
</dbReference>
<evidence type="ECO:0000256" key="2">
    <source>
        <dbReference type="ARBA" id="ARBA00023110"/>
    </source>
</evidence>
<dbReference type="Pfam" id="PF00160">
    <property type="entry name" value="Pro_isomerase"/>
    <property type="match status" value="1"/>
</dbReference>
<sequence>MACLARFIGFRGLTLSFLLFITLIFSSSVANADTIVRFDTPLGAFNVQLYDTATPITVENFLNYVANGRYNGPFMHRLVMNPGLEIIQGGGFMLGQPVEDVLTFPPIVNEFDPLRSNVRGTIAMAKTSDPDSATSQFFFNLGDNSTALDNPLNSGGFTVFGEVIGNGMDVLDAMGALE</sequence>
<organism evidence="5">
    <name type="scientific">marine sediment metagenome</name>
    <dbReference type="NCBI Taxonomy" id="412755"/>
    <lineage>
        <taxon>unclassified sequences</taxon>
        <taxon>metagenomes</taxon>
        <taxon>ecological metagenomes</taxon>
    </lineage>
</organism>
<accession>A0A0F8Y1L7</accession>